<reference evidence="2" key="1">
    <citation type="submission" date="2021-03" db="EMBL/GenBank/DDBJ databases">
        <title>Fibrella sp. HMF5335 genome sequencing and assembly.</title>
        <authorList>
            <person name="Kang H."/>
            <person name="Kim H."/>
            <person name="Bae S."/>
            <person name="Joh K."/>
        </authorList>
    </citation>
    <scope>NUCLEOTIDE SEQUENCE</scope>
    <source>
        <strain evidence="2">HMF5335</strain>
    </source>
</reference>
<keyword evidence="3" id="KW-1185">Reference proteome</keyword>
<dbReference type="PROSITE" id="PS00061">
    <property type="entry name" value="ADH_SHORT"/>
    <property type="match status" value="1"/>
</dbReference>
<dbReference type="Proteomes" id="UP000664034">
    <property type="component" value="Unassembled WGS sequence"/>
</dbReference>
<protein>
    <submittedName>
        <fullName evidence="2">SDR family oxidoreductase</fullName>
    </submittedName>
</protein>
<gene>
    <name evidence="2" type="ORF">J2I47_10365</name>
</gene>
<evidence type="ECO:0000313" key="2">
    <source>
        <dbReference type="EMBL" id="MBO0936948.1"/>
    </source>
</evidence>
<dbReference type="AlphaFoldDB" id="A0A939GI81"/>
<dbReference type="PANTHER" id="PTHR42879:SF2">
    <property type="entry name" value="3-OXOACYL-[ACYL-CARRIER-PROTEIN] REDUCTASE FABG"/>
    <property type="match status" value="1"/>
</dbReference>
<dbReference type="InterPro" id="IPR036291">
    <property type="entry name" value="NAD(P)-bd_dom_sf"/>
</dbReference>
<dbReference type="Gene3D" id="3.40.50.720">
    <property type="entry name" value="NAD(P)-binding Rossmann-like Domain"/>
    <property type="match status" value="1"/>
</dbReference>
<organism evidence="2 3">
    <name type="scientific">Fibrella rubiginis</name>
    <dbReference type="NCBI Taxonomy" id="2817060"/>
    <lineage>
        <taxon>Bacteria</taxon>
        <taxon>Pseudomonadati</taxon>
        <taxon>Bacteroidota</taxon>
        <taxon>Cytophagia</taxon>
        <taxon>Cytophagales</taxon>
        <taxon>Spirosomataceae</taxon>
        <taxon>Fibrella</taxon>
    </lineage>
</organism>
<comment type="caution">
    <text evidence="2">The sequence shown here is derived from an EMBL/GenBank/DDBJ whole genome shotgun (WGS) entry which is preliminary data.</text>
</comment>
<proteinExistence type="inferred from homology"/>
<dbReference type="PRINTS" id="PR00080">
    <property type="entry name" value="SDRFAMILY"/>
</dbReference>
<evidence type="ECO:0000256" key="1">
    <source>
        <dbReference type="ARBA" id="ARBA00006484"/>
    </source>
</evidence>
<dbReference type="FunFam" id="3.40.50.720:FF:000084">
    <property type="entry name" value="Short-chain dehydrogenase reductase"/>
    <property type="match status" value="1"/>
</dbReference>
<accession>A0A939GI81</accession>
<name>A0A939GI81_9BACT</name>
<evidence type="ECO:0000313" key="3">
    <source>
        <dbReference type="Proteomes" id="UP000664034"/>
    </source>
</evidence>
<dbReference type="Pfam" id="PF13561">
    <property type="entry name" value="adh_short_C2"/>
    <property type="match status" value="1"/>
</dbReference>
<dbReference type="PRINTS" id="PR00081">
    <property type="entry name" value="GDHRDH"/>
</dbReference>
<dbReference type="InterPro" id="IPR002347">
    <property type="entry name" value="SDR_fam"/>
</dbReference>
<dbReference type="SUPFAM" id="SSF51735">
    <property type="entry name" value="NAD(P)-binding Rossmann-fold domains"/>
    <property type="match status" value="1"/>
</dbReference>
<dbReference type="InterPro" id="IPR020904">
    <property type="entry name" value="Sc_DH/Rdtase_CS"/>
</dbReference>
<dbReference type="PANTHER" id="PTHR42879">
    <property type="entry name" value="3-OXOACYL-(ACYL-CARRIER-PROTEIN) REDUCTASE"/>
    <property type="match status" value="1"/>
</dbReference>
<dbReference type="GO" id="GO:0032787">
    <property type="term" value="P:monocarboxylic acid metabolic process"/>
    <property type="evidence" value="ECO:0007669"/>
    <property type="project" value="UniProtKB-ARBA"/>
</dbReference>
<dbReference type="EMBL" id="JAFMYV010000004">
    <property type="protein sequence ID" value="MBO0936948.1"/>
    <property type="molecule type" value="Genomic_DNA"/>
</dbReference>
<comment type="similarity">
    <text evidence="1">Belongs to the short-chain dehydrogenases/reductases (SDR) family.</text>
</comment>
<sequence>MQNQIAIVTGAASGIGRAIAHKLAADGAGVALLDLNADAVTTEATQLGERAVAFPVDLTQEAAVQQAVADVIARFGRIDILVNAAGITGLTQTPTHLMPLDNVRAVFDLNFWGALYLTKAVLPTMLAQDYGRILHVASIAGKEGNPGMLGYSASKAAVIGMTKAQGKEYAETGITVNAIAPAVIMTPLVEALPEAQVRYMTDKIPMRRCGTLTEVADLVAFIVSSQNSFTTGFCYDLSGGRATY</sequence>
<dbReference type="InterPro" id="IPR050259">
    <property type="entry name" value="SDR"/>
</dbReference>